<keyword evidence="2" id="KW-0378">Hydrolase</keyword>
<evidence type="ECO:0000256" key="4">
    <source>
        <dbReference type="SAM" id="MobiDB-lite"/>
    </source>
</evidence>
<evidence type="ECO:0000313" key="7">
    <source>
        <dbReference type="Proteomes" id="UP001371305"/>
    </source>
</evidence>
<accession>A0ABU9AWT7</accession>
<comment type="similarity">
    <text evidence="1">Belongs to the glycosyl hydrolase 20 family.</text>
</comment>
<dbReference type="PANTHER" id="PTHR43678">
    <property type="entry name" value="PUTATIVE (AFU_ORTHOLOGUE AFUA_2G00640)-RELATED"/>
    <property type="match status" value="1"/>
</dbReference>
<gene>
    <name evidence="6" type="ORF">WKV53_16920</name>
</gene>
<dbReference type="InterPro" id="IPR013320">
    <property type="entry name" value="ConA-like_dom_sf"/>
</dbReference>
<dbReference type="SUPFAM" id="SSF51445">
    <property type="entry name" value="(Trans)glycosidases"/>
    <property type="match status" value="1"/>
</dbReference>
<reference evidence="6 7" key="1">
    <citation type="submission" date="2024-04" db="EMBL/GenBank/DDBJ databases">
        <title>Luteolibacter sp. isolated from soil.</title>
        <authorList>
            <person name="An J."/>
        </authorList>
    </citation>
    <scope>NUCLEOTIDE SEQUENCE [LARGE SCALE GENOMIC DNA]</scope>
    <source>
        <strain evidence="6 7">Y139</strain>
    </source>
</reference>
<dbReference type="InterPro" id="IPR000421">
    <property type="entry name" value="FA58C"/>
</dbReference>
<dbReference type="Pfam" id="PF02838">
    <property type="entry name" value="Glyco_hydro_20b"/>
    <property type="match status" value="1"/>
</dbReference>
<evidence type="ECO:0000313" key="6">
    <source>
        <dbReference type="EMBL" id="MEK7952196.1"/>
    </source>
</evidence>
<dbReference type="SUPFAM" id="SSF55545">
    <property type="entry name" value="beta-N-acetylhexosaminidase-like domain"/>
    <property type="match status" value="1"/>
</dbReference>
<dbReference type="Gene3D" id="2.60.120.200">
    <property type="match status" value="1"/>
</dbReference>
<dbReference type="InterPro" id="IPR015883">
    <property type="entry name" value="Glyco_hydro_20_cat"/>
</dbReference>
<dbReference type="PRINTS" id="PR00738">
    <property type="entry name" value="GLHYDRLASE20"/>
</dbReference>
<dbReference type="Proteomes" id="UP001371305">
    <property type="component" value="Unassembled WGS sequence"/>
</dbReference>
<evidence type="ECO:0000256" key="1">
    <source>
        <dbReference type="ARBA" id="ARBA00006285"/>
    </source>
</evidence>
<dbReference type="Pfam" id="PF00728">
    <property type="entry name" value="Glyco_hydro_20"/>
    <property type="match status" value="1"/>
</dbReference>
<dbReference type="InterPro" id="IPR029018">
    <property type="entry name" value="Hex-like_dom2"/>
</dbReference>
<dbReference type="InterPro" id="IPR052764">
    <property type="entry name" value="GH20_Enzymes"/>
</dbReference>
<name>A0ABU9AWT7_9BACT</name>
<dbReference type="CDD" id="cd06564">
    <property type="entry name" value="GH20_DspB_LnbB-like"/>
    <property type="match status" value="1"/>
</dbReference>
<protein>
    <submittedName>
        <fullName evidence="6">Family 20 glycosylhydrolase</fullName>
    </submittedName>
</protein>
<dbReference type="Gene3D" id="3.30.379.10">
    <property type="entry name" value="Chitobiase/beta-hexosaminidase domain 2-like"/>
    <property type="match status" value="1"/>
</dbReference>
<feature type="domain" description="F5/8 type C" evidence="5">
    <location>
        <begin position="649"/>
        <end position="786"/>
    </location>
</feature>
<dbReference type="SUPFAM" id="SSF49899">
    <property type="entry name" value="Concanavalin A-like lectins/glucanases"/>
    <property type="match status" value="1"/>
</dbReference>
<evidence type="ECO:0000256" key="3">
    <source>
        <dbReference type="ARBA" id="ARBA00023295"/>
    </source>
</evidence>
<organism evidence="6 7">
    <name type="scientific">Luteolibacter soli</name>
    <dbReference type="NCBI Taxonomy" id="3135280"/>
    <lineage>
        <taxon>Bacteria</taxon>
        <taxon>Pseudomonadati</taxon>
        <taxon>Verrucomicrobiota</taxon>
        <taxon>Verrucomicrobiia</taxon>
        <taxon>Verrucomicrobiales</taxon>
        <taxon>Verrucomicrobiaceae</taxon>
        <taxon>Luteolibacter</taxon>
    </lineage>
</organism>
<dbReference type="InterPro" id="IPR017853">
    <property type="entry name" value="GH"/>
</dbReference>
<dbReference type="InterPro" id="IPR025705">
    <property type="entry name" value="Beta_hexosaminidase_sua/sub"/>
</dbReference>
<dbReference type="Gene3D" id="2.60.120.260">
    <property type="entry name" value="Galactose-binding domain-like"/>
    <property type="match status" value="1"/>
</dbReference>
<proteinExistence type="inferred from homology"/>
<evidence type="ECO:0000259" key="5">
    <source>
        <dbReference type="PROSITE" id="PS50022"/>
    </source>
</evidence>
<dbReference type="RefSeq" id="WP_341405954.1">
    <property type="nucleotide sequence ID" value="NZ_JBBUKT010000006.1"/>
</dbReference>
<dbReference type="InterPro" id="IPR008979">
    <property type="entry name" value="Galactose-bd-like_sf"/>
</dbReference>
<dbReference type="Pfam" id="PF00754">
    <property type="entry name" value="F5_F8_type_C"/>
    <property type="match status" value="1"/>
</dbReference>
<evidence type="ECO:0000256" key="2">
    <source>
        <dbReference type="ARBA" id="ARBA00022801"/>
    </source>
</evidence>
<dbReference type="EMBL" id="JBBUKT010000006">
    <property type="protein sequence ID" value="MEK7952196.1"/>
    <property type="molecule type" value="Genomic_DNA"/>
</dbReference>
<dbReference type="Gene3D" id="3.20.20.80">
    <property type="entry name" value="Glycosidases"/>
    <property type="match status" value="1"/>
</dbReference>
<dbReference type="PANTHER" id="PTHR43678:SF1">
    <property type="entry name" value="BETA-N-ACETYLHEXOSAMINIDASE"/>
    <property type="match status" value="1"/>
</dbReference>
<dbReference type="PROSITE" id="PS50022">
    <property type="entry name" value="FA58C_3"/>
    <property type="match status" value="1"/>
</dbReference>
<dbReference type="SUPFAM" id="SSF49785">
    <property type="entry name" value="Galactose-binding domain-like"/>
    <property type="match status" value="1"/>
</dbReference>
<sequence>MPAVHEWVPGQGVLAVSAFTLDVAPDQAAALKSTAAAIREDLAALHAEAGQGQKPVTLLLALDGGDSKNPERHTIEISDKVVVRGASPAAVFLGSRTVLQLLRQSQELPKGVITDWPDYKGRMLMLDVGRKPYPISALKDFIRLMAWYKMNELHLHLSDEAFGGGYAAFRVESKTFPGLAAKDVFYTAADLRDLQDFAKARGIIITPEIDMPGHARCFTNYWPEITLKDYPNYMDVTNPKTIEVMKKLLDEMIPLFDAPDFHIGTDEYRVSGPRKEELHEGFRQFINTMNAHVRSRGKNCRIWSGFEHMGGTTEIDPTVIIDMWETDDAKGQIAKGHSIINSNHGRTYIVPGAHYYGINRAGIYQGWEPWMVSGDLAKNPTKDDPKLLGGKLHVWSDQGPTGWTMTEIAETTLTGMQAFSEKLWGTKGSPDYPAFTKRVEKTLPVPAVRVLDRLAGGKDGVLLDLPREVELKDESSVFPLPLAKAERADLESPWTLTMEVRRHGTTKGRGVLLSSGLAEICANYSRQEEITVTDPNGSTRKDKLSFQGISTLRAAGTFEGDGTPGKSRVGHDTAKSSGKLLPDGEWATLTVVGEAGRNTIWLNGEKIAESGNQLVCPLRQLGGGAGESFVGTVRKLRVVNRALSAKEIGRAAGLDIPENLAAGAKVTASASDTEHGFTPELATDDDPKSRWSSGPTQAEHSVTLDLGKAATFNTVAIDWEAAVPGEYRVEISRDAKAWKPVFTGEAKPGRTTATFPNVTAGQVRITMSKPRTPWGYSIFNVEVLLAKAPATRR</sequence>
<comment type="caution">
    <text evidence="6">The sequence shown here is derived from an EMBL/GenBank/DDBJ whole genome shotgun (WGS) entry which is preliminary data.</text>
</comment>
<keyword evidence="3" id="KW-0326">Glycosidase</keyword>
<keyword evidence="7" id="KW-1185">Reference proteome</keyword>
<feature type="region of interest" description="Disordered" evidence="4">
    <location>
        <begin position="669"/>
        <end position="698"/>
    </location>
</feature>
<dbReference type="InterPro" id="IPR015882">
    <property type="entry name" value="HEX_bac_N"/>
</dbReference>